<comment type="similarity">
    <text evidence="2">Belongs to the polysaccharide synthase family.</text>
</comment>
<reference evidence="8" key="1">
    <citation type="submission" date="2019-08" db="EMBL/GenBank/DDBJ databases">
        <authorList>
            <person name="Kucharzyk K."/>
            <person name="Murdoch R.W."/>
            <person name="Higgins S."/>
            <person name="Loffler F."/>
        </authorList>
    </citation>
    <scope>NUCLEOTIDE SEQUENCE</scope>
</reference>
<evidence type="ECO:0000256" key="7">
    <source>
        <dbReference type="SAM" id="Phobius"/>
    </source>
</evidence>
<evidence type="ECO:0000256" key="1">
    <source>
        <dbReference type="ARBA" id="ARBA00004651"/>
    </source>
</evidence>
<feature type="transmembrane region" description="Helical" evidence="7">
    <location>
        <begin position="113"/>
        <end position="137"/>
    </location>
</feature>
<dbReference type="PANTHER" id="PTHR30250:SF10">
    <property type="entry name" value="LIPOPOLYSACCHARIDE BIOSYNTHESIS PROTEIN WZXC"/>
    <property type="match status" value="1"/>
</dbReference>
<evidence type="ECO:0000256" key="5">
    <source>
        <dbReference type="ARBA" id="ARBA00022989"/>
    </source>
</evidence>
<protein>
    <submittedName>
        <fullName evidence="8">Teichuronic acid biosynthesis protein TuaB</fullName>
    </submittedName>
</protein>
<proteinExistence type="inferred from homology"/>
<accession>A0A645AK90</accession>
<evidence type="ECO:0000256" key="4">
    <source>
        <dbReference type="ARBA" id="ARBA00022692"/>
    </source>
</evidence>
<feature type="transmembrane region" description="Helical" evidence="7">
    <location>
        <begin position="75"/>
        <end position="92"/>
    </location>
</feature>
<dbReference type="AlphaFoldDB" id="A0A645AK90"/>
<feature type="transmembrane region" description="Helical" evidence="7">
    <location>
        <begin position="6"/>
        <end position="29"/>
    </location>
</feature>
<sequence>MGNIFNAPAIVSVVRILFLSLIFNAFGLIHQTILTKKADFKGLTKVNTLALFISDVVAIVMAIAGYGVWALVAQTLLYAFFRTVFLWLYSSWRPVAPFSRKSLKTFFAFSNKLLSASVISTTINNIYPSLIAAFYPMNQVAYFNQAKKYQDIPFLTLTNTFRSVAMLILSEINEQQERLKRVVSKIIKSIAFLSFPIGFAMIVIAEPTFHLFFKEKWLSAVPYFQILTFAGMLSPFIYIFQELFIARENAKFFLGIEVVKGVILILLILFLFPHGITALAVSWIIYTIISLLISVVLTGKLIRYTLFHLIKDIVPYLLLAIISVALSLFFTLKIENDILIILLTLAVTGTSYLSLCRLLKLEMLKEIENWLKKRKK</sequence>
<name>A0A645AK90_9ZZZZ</name>
<comment type="caution">
    <text evidence="8">The sequence shown here is derived from an EMBL/GenBank/DDBJ whole genome shotgun (WGS) entry which is preliminary data.</text>
</comment>
<feature type="transmembrane region" description="Helical" evidence="7">
    <location>
        <begin position="313"/>
        <end position="332"/>
    </location>
</feature>
<feature type="transmembrane region" description="Helical" evidence="7">
    <location>
        <begin position="190"/>
        <end position="209"/>
    </location>
</feature>
<dbReference type="GO" id="GO:0005886">
    <property type="term" value="C:plasma membrane"/>
    <property type="evidence" value="ECO:0007669"/>
    <property type="project" value="UniProtKB-SubCell"/>
</dbReference>
<feature type="transmembrane region" description="Helical" evidence="7">
    <location>
        <begin position="49"/>
        <end position="69"/>
    </location>
</feature>
<keyword evidence="6 7" id="KW-0472">Membrane</keyword>
<gene>
    <name evidence="8" type="primary">tuaB_7</name>
    <name evidence="8" type="ORF">SDC9_99913</name>
</gene>
<keyword evidence="4 7" id="KW-0812">Transmembrane</keyword>
<evidence type="ECO:0000256" key="2">
    <source>
        <dbReference type="ARBA" id="ARBA00007430"/>
    </source>
</evidence>
<comment type="subcellular location">
    <subcellularLocation>
        <location evidence="1">Cell membrane</location>
        <topology evidence="1">Multi-pass membrane protein</topology>
    </subcellularLocation>
</comment>
<feature type="transmembrane region" description="Helical" evidence="7">
    <location>
        <begin position="221"/>
        <end position="240"/>
    </location>
</feature>
<keyword evidence="3" id="KW-1003">Cell membrane</keyword>
<dbReference type="InterPro" id="IPR050833">
    <property type="entry name" value="Poly_Biosynth_Transport"/>
</dbReference>
<dbReference type="EMBL" id="VSSQ01014196">
    <property type="protein sequence ID" value="MPM53148.1"/>
    <property type="molecule type" value="Genomic_DNA"/>
</dbReference>
<feature type="transmembrane region" description="Helical" evidence="7">
    <location>
        <begin position="338"/>
        <end position="359"/>
    </location>
</feature>
<feature type="transmembrane region" description="Helical" evidence="7">
    <location>
        <begin position="278"/>
        <end position="301"/>
    </location>
</feature>
<evidence type="ECO:0000256" key="3">
    <source>
        <dbReference type="ARBA" id="ARBA00022475"/>
    </source>
</evidence>
<keyword evidence="5 7" id="KW-1133">Transmembrane helix</keyword>
<organism evidence="8">
    <name type="scientific">bioreactor metagenome</name>
    <dbReference type="NCBI Taxonomy" id="1076179"/>
    <lineage>
        <taxon>unclassified sequences</taxon>
        <taxon>metagenomes</taxon>
        <taxon>ecological metagenomes</taxon>
    </lineage>
</organism>
<evidence type="ECO:0000256" key="6">
    <source>
        <dbReference type="ARBA" id="ARBA00023136"/>
    </source>
</evidence>
<feature type="transmembrane region" description="Helical" evidence="7">
    <location>
        <begin position="252"/>
        <end position="272"/>
    </location>
</feature>
<dbReference type="Pfam" id="PF13440">
    <property type="entry name" value="Polysacc_synt_3"/>
    <property type="match status" value="1"/>
</dbReference>
<evidence type="ECO:0000313" key="8">
    <source>
        <dbReference type="EMBL" id="MPM53148.1"/>
    </source>
</evidence>
<dbReference type="PANTHER" id="PTHR30250">
    <property type="entry name" value="PST FAMILY PREDICTED COLANIC ACID TRANSPORTER"/>
    <property type="match status" value="1"/>
</dbReference>